<dbReference type="SMART" id="SM00387">
    <property type="entry name" value="HATPase_c"/>
    <property type="match status" value="1"/>
</dbReference>
<dbReference type="InterPro" id="IPR036890">
    <property type="entry name" value="HATPase_C_sf"/>
</dbReference>
<keyword evidence="4" id="KW-0472">Membrane</keyword>
<keyword evidence="4" id="KW-0812">Transmembrane</keyword>
<reference evidence="6 7" key="1">
    <citation type="submission" date="2020-08" db="EMBL/GenBank/DDBJ databases">
        <title>Genomic Encyclopedia of Type Strains, Phase IV (KMG-IV): sequencing the most valuable type-strain genomes for metagenomic binning, comparative biology and taxonomic classification.</title>
        <authorList>
            <person name="Goeker M."/>
        </authorList>
    </citation>
    <scope>NUCLEOTIDE SEQUENCE [LARGE SCALE GENOMIC DNA]</scope>
    <source>
        <strain evidence="6 7">DSM 12251</strain>
    </source>
</reference>
<evidence type="ECO:0000313" key="7">
    <source>
        <dbReference type="Proteomes" id="UP000534294"/>
    </source>
</evidence>
<feature type="transmembrane region" description="Helical" evidence="4">
    <location>
        <begin position="291"/>
        <end position="314"/>
    </location>
</feature>
<dbReference type="InterPro" id="IPR004358">
    <property type="entry name" value="Sig_transdc_His_kin-like_C"/>
</dbReference>
<evidence type="ECO:0000259" key="5">
    <source>
        <dbReference type="PROSITE" id="PS50109"/>
    </source>
</evidence>
<sequence>MQQRRTNLLLILLVITPVALLTWLGTYLIRDAARSTDSAMQAVLAERLAVANQQLVNDLRRFTDKLDLMANAEGMTGREVAAALGTHQWMMETWVAQEGGAVIPVFEKSGHTPGERADAQLRSSVLLDTLKSAVSQASATTGPFYAWVNATPAQATDRSRQATWMTFARADNYRLQNLELETGPSKFLSGWHVTDGDFIYWRQVSPREVVCARLISLLLRRALYDRLPPPGLDPYPGKLLLATASGIQLHTAGRMLSGSSAAPSARLVCSAPLSQWVLSYSPASVEFPKPYLFPILLGVSSGCLLVLALAWTFFRENARELRLAQQRVSFVNQISHELKTPLTNIQLYTEMAAHRIEDSGDAIAQRHLRVVETETARLNRLIQNVLNYARQQRDKLSVQIKPIVLDEVVNRAVGNWRTLLENKGFQVHTVLQGPPLMKADADALEQILGNLLSNVDKYAAHGKWVSIRTETAGSSVRIVVEDRGSGIPSGKRRMVFEPFERLRSDLNEGVSGTGIGLTISRELADLHGGSLEVCSLYKDGARFILTLPVHPL</sequence>
<proteinExistence type="predicted"/>
<accession>A0A7W7YI94</accession>
<dbReference type="InterPro" id="IPR003661">
    <property type="entry name" value="HisK_dim/P_dom"/>
</dbReference>
<dbReference type="Proteomes" id="UP000534294">
    <property type="component" value="Unassembled WGS sequence"/>
</dbReference>
<keyword evidence="4" id="KW-1133">Transmembrane helix</keyword>
<dbReference type="SUPFAM" id="SSF55874">
    <property type="entry name" value="ATPase domain of HSP90 chaperone/DNA topoisomerase II/histidine kinase"/>
    <property type="match status" value="1"/>
</dbReference>
<protein>
    <recommendedName>
        <fullName evidence="2">histidine kinase</fullName>
        <ecNumber evidence="2">2.7.13.3</ecNumber>
    </recommendedName>
</protein>
<dbReference type="CDD" id="cd00082">
    <property type="entry name" value="HisKA"/>
    <property type="match status" value="1"/>
</dbReference>
<dbReference type="Pfam" id="PF02518">
    <property type="entry name" value="HATPase_c"/>
    <property type="match status" value="1"/>
</dbReference>
<evidence type="ECO:0000256" key="1">
    <source>
        <dbReference type="ARBA" id="ARBA00000085"/>
    </source>
</evidence>
<comment type="caution">
    <text evidence="6">The sequence shown here is derived from an EMBL/GenBank/DDBJ whole genome shotgun (WGS) entry which is preliminary data.</text>
</comment>
<dbReference type="EC" id="2.7.13.3" evidence="2"/>
<dbReference type="InterPro" id="IPR005467">
    <property type="entry name" value="His_kinase_dom"/>
</dbReference>
<dbReference type="InterPro" id="IPR036097">
    <property type="entry name" value="HisK_dim/P_sf"/>
</dbReference>
<dbReference type="InterPro" id="IPR003594">
    <property type="entry name" value="HATPase_dom"/>
</dbReference>
<dbReference type="PRINTS" id="PR00344">
    <property type="entry name" value="BCTRLSENSOR"/>
</dbReference>
<dbReference type="PROSITE" id="PS50109">
    <property type="entry name" value="HIS_KIN"/>
    <property type="match status" value="1"/>
</dbReference>
<feature type="domain" description="Histidine kinase" evidence="5">
    <location>
        <begin position="333"/>
        <end position="551"/>
    </location>
</feature>
<dbReference type="PANTHER" id="PTHR43547">
    <property type="entry name" value="TWO-COMPONENT HISTIDINE KINASE"/>
    <property type="match status" value="1"/>
</dbReference>
<keyword evidence="3" id="KW-0597">Phosphoprotein</keyword>
<keyword evidence="6" id="KW-0418">Kinase</keyword>
<dbReference type="Gene3D" id="1.10.287.130">
    <property type="match status" value="1"/>
</dbReference>
<organism evidence="6 7">
    <name type="scientific">Prosthecobacter dejongeii</name>
    <dbReference type="NCBI Taxonomy" id="48465"/>
    <lineage>
        <taxon>Bacteria</taxon>
        <taxon>Pseudomonadati</taxon>
        <taxon>Verrucomicrobiota</taxon>
        <taxon>Verrucomicrobiia</taxon>
        <taxon>Verrucomicrobiales</taxon>
        <taxon>Verrucomicrobiaceae</taxon>
        <taxon>Prosthecobacter</taxon>
    </lineage>
</organism>
<dbReference type="AlphaFoldDB" id="A0A7W7YI94"/>
<evidence type="ECO:0000256" key="2">
    <source>
        <dbReference type="ARBA" id="ARBA00012438"/>
    </source>
</evidence>
<gene>
    <name evidence="6" type="ORF">HNQ64_000786</name>
</gene>
<dbReference type="SUPFAM" id="SSF47384">
    <property type="entry name" value="Homodimeric domain of signal transducing histidine kinase"/>
    <property type="match status" value="1"/>
</dbReference>
<dbReference type="EMBL" id="JACHIF010000001">
    <property type="protein sequence ID" value="MBB5036552.1"/>
    <property type="molecule type" value="Genomic_DNA"/>
</dbReference>
<keyword evidence="7" id="KW-1185">Reference proteome</keyword>
<dbReference type="GO" id="GO:0000155">
    <property type="term" value="F:phosphorelay sensor kinase activity"/>
    <property type="evidence" value="ECO:0007669"/>
    <property type="project" value="InterPro"/>
</dbReference>
<dbReference type="SMART" id="SM00388">
    <property type="entry name" value="HisKA"/>
    <property type="match status" value="1"/>
</dbReference>
<dbReference type="Gene3D" id="3.30.565.10">
    <property type="entry name" value="Histidine kinase-like ATPase, C-terminal domain"/>
    <property type="match status" value="1"/>
</dbReference>
<feature type="transmembrane region" description="Helical" evidence="4">
    <location>
        <begin position="7"/>
        <end position="29"/>
    </location>
</feature>
<dbReference type="PANTHER" id="PTHR43547:SF2">
    <property type="entry name" value="HYBRID SIGNAL TRANSDUCTION HISTIDINE KINASE C"/>
    <property type="match status" value="1"/>
</dbReference>
<evidence type="ECO:0000256" key="4">
    <source>
        <dbReference type="SAM" id="Phobius"/>
    </source>
</evidence>
<evidence type="ECO:0000256" key="3">
    <source>
        <dbReference type="ARBA" id="ARBA00022553"/>
    </source>
</evidence>
<comment type="catalytic activity">
    <reaction evidence="1">
        <text>ATP + protein L-histidine = ADP + protein N-phospho-L-histidine.</text>
        <dbReference type="EC" id="2.7.13.3"/>
    </reaction>
</comment>
<name>A0A7W7YI94_9BACT</name>
<keyword evidence="6" id="KW-0808">Transferase</keyword>
<evidence type="ECO:0000313" key="6">
    <source>
        <dbReference type="EMBL" id="MBB5036552.1"/>
    </source>
</evidence>
<dbReference type="Pfam" id="PF00512">
    <property type="entry name" value="HisKA"/>
    <property type="match status" value="1"/>
</dbReference>